<evidence type="ECO:0000313" key="3">
    <source>
        <dbReference type="Proteomes" id="UP000023152"/>
    </source>
</evidence>
<feature type="compositionally biased region" description="Basic and acidic residues" evidence="1">
    <location>
        <begin position="54"/>
        <end position="64"/>
    </location>
</feature>
<keyword evidence="3" id="KW-1185">Reference proteome</keyword>
<feature type="region of interest" description="Disordered" evidence="1">
    <location>
        <begin position="492"/>
        <end position="591"/>
    </location>
</feature>
<feature type="region of interest" description="Disordered" evidence="1">
    <location>
        <begin position="368"/>
        <end position="392"/>
    </location>
</feature>
<dbReference type="Proteomes" id="UP000023152">
    <property type="component" value="Unassembled WGS sequence"/>
</dbReference>
<feature type="compositionally biased region" description="Basic and acidic residues" evidence="1">
    <location>
        <begin position="554"/>
        <end position="563"/>
    </location>
</feature>
<evidence type="ECO:0000256" key="1">
    <source>
        <dbReference type="SAM" id="MobiDB-lite"/>
    </source>
</evidence>
<organism evidence="2 3">
    <name type="scientific">Reticulomyxa filosa</name>
    <dbReference type="NCBI Taxonomy" id="46433"/>
    <lineage>
        <taxon>Eukaryota</taxon>
        <taxon>Sar</taxon>
        <taxon>Rhizaria</taxon>
        <taxon>Retaria</taxon>
        <taxon>Foraminifera</taxon>
        <taxon>Monothalamids</taxon>
        <taxon>Reticulomyxidae</taxon>
        <taxon>Reticulomyxa</taxon>
    </lineage>
</organism>
<comment type="caution">
    <text evidence="2">The sequence shown here is derived from an EMBL/GenBank/DDBJ whole genome shotgun (WGS) entry which is preliminary data.</text>
</comment>
<reference evidence="2 3" key="1">
    <citation type="journal article" date="2013" name="Curr. Biol.">
        <title>The Genome of the Foraminiferan Reticulomyxa filosa.</title>
        <authorList>
            <person name="Glockner G."/>
            <person name="Hulsmann N."/>
            <person name="Schleicher M."/>
            <person name="Noegel A.A."/>
            <person name="Eichinger L."/>
            <person name="Gallinger C."/>
            <person name="Pawlowski J."/>
            <person name="Sierra R."/>
            <person name="Euteneuer U."/>
            <person name="Pillet L."/>
            <person name="Moustafa A."/>
            <person name="Platzer M."/>
            <person name="Groth M."/>
            <person name="Szafranski K."/>
            <person name="Schliwa M."/>
        </authorList>
    </citation>
    <scope>NUCLEOTIDE SEQUENCE [LARGE SCALE GENOMIC DNA]</scope>
</reference>
<feature type="region of interest" description="Disordered" evidence="1">
    <location>
        <begin position="1"/>
        <end position="76"/>
    </location>
</feature>
<protein>
    <submittedName>
        <fullName evidence="2">Uncharacterized protein</fullName>
    </submittedName>
</protein>
<dbReference type="EMBL" id="ASPP01010774">
    <property type="protein sequence ID" value="ETO22394.1"/>
    <property type="molecule type" value="Genomic_DNA"/>
</dbReference>
<evidence type="ECO:0000313" key="2">
    <source>
        <dbReference type="EMBL" id="ETO22394.1"/>
    </source>
</evidence>
<feature type="compositionally biased region" description="Polar residues" evidence="1">
    <location>
        <begin position="529"/>
        <end position="553"/>
    </location>
</feature>
<feature type="region of interest" description="Disordered" evidence="1">
    <location>
        <begin position="195"/>
        <end position="219"/>
    </location>
</feature>
<feature type="compositionally biased region" description="Basic and acidic residues" evidence="1">
    <location>
        <begin position="513"/>
        <end position="528"/>
    </location>
</feature>
<name>X6N9J5_RETFI</name>
<sequence>MHLNLQTNINEERSNSEDDVNINMTGSGLMPDFKLGGNDDHDNDNDNDNDNDDDSCKSSDENVDHPQVMIPSSKAGSGLLAMDWNMIGGGRDDSPYDSHRRDYQELKPRKLQVSSKNEREAAMYKSLPPLHGSGDQELQRSVSLMNLRRPTTRSPFAVPSILERSGNNGSVNIFSSTKDDTFAPDMEVVHQQLLESESPVESNSNKSSKDASSQFRGQVEKPKVSSAFEFEPVWQKGQSLPYPSKVHLGEREMRAMCVCVCSYYISYKHIHVCICVYIHYFFYFFANNICCLGWGGIEKQKRGRECKNYWIISFIVYDPLHRNTYPNSPNSKDLGTSNEGLSWNNINPSNSSGDPFYLDPKMEEIDRSDGSDIDEDVHGDNAKERPSHANRYSHRQHFKEGRDFRIHPIVSRMTDKKTHVDIRKYFMEYLEQLISIQCDRTVSDIKRRESTDFIYDIDTPNGVFVYKNELRKQLEKSWLARKREMDKQKEMLQNPFNSPDLLVDESDNENDNENERKVKTDRPVDHDQNITGSDITLQIQKDNGVKQMTQGNTKRYEEDEKPIYSETLGSENNNEKKQKPTTMSIDFFQPE</sequence>
<accession>X6N9J5</accession>
<feature type="compositionally biased region" description="Basic and acidic residues" evidence="1">
    <location>
        <begin position="368"/>
        <end position="387"/>
    </location>
</feature>
<proteinExistence type="predicted"/>
<dbReference type="AlphaFoldDB" id="X6N9J5"/>
<feature type="compositionally biased region" description="Acidic residues" evidence="1">
    <location>
        <begin position="41"/>
        <end position="53"/>
    </location>
</feature>
<feature type="compositionally biased region" description="Low complexity" evidence="1">
    <location>
        <begin position="202"/>
        <end position="213"/>
    </location>
</feature>
<gene>
    <name evidence="2" type="ORF">RFI_14805</name>
</gene>
<feature type="compositionally biased region" description="Acidic residues" evidence="1">
    <location>
        <begin position="502"/>
        <end position="512"/>
    </location>
</feature>